<gene>
    <name evidence="4" type="ORF">MKW98_004878</name>
</gene>
<protein>
    <submittedName>
        <fullName evidence="4">Uncharacterized protein</fullName>
    </submittedName>
</protein>
<evidence type="ECO:0000313" key="5">
    <source>
        <dbReference type="Proteomes" id="UP001202328"/>
    </source>
</evidence>
<dbReference type="Proteomes" id="UP001202328">
    <property type="component" value="Unassembled WGS sequence"/>
</dbReference>
<feature type="region of interest" description="Disordered" evidence="1">
    <location>
        <begin position="439"/>
        <end position="469"/>
    </location>
</feature>
<feature type="domain" description="Myb-like" evidence="2">
    <location>
        <begin position="253"/>
        <end position="299"/>
    </location>
</feature>
<dbReference type="Gene3D" id="1.10.10.60">
    <property type="entry name" value="Homeodomain-like"/>
    <property type="match status" value="1"/>
</dbReference>
<feature type="compositionally biased region" description="Polar residues" evidence="1">
    <location>
        <begin position="19"/>
        <end position="49"/>
    </location>
</feature>
<dbReference type="SUPFAM" id="SSF46689">
    <property type="entry name" value="Homeodomain-like"/>
    <property type="match status" value="1"/>
</dbReference>
<evidence type="ECO:0000259" key="3">
    <source>
        <dbReference type="PROSITE" id="PS51294"/>
    </source>
</evidence>
<name>A0AAD4RWY6_9MAGN</name>
<dbReference type="InterPro" id="IPR009057">
    <property type="entry name" value="Homeodomain-like_sf"/>
</dbReference>
<dbReference type="InterPro" id="IPR001005">
    <property type="entry name" value="SANT/Myb"/>
</dbReference>
<feature type="region of interest" description="Disordered" evidence="1">
    <location>
        <begin position="10"/>
        <end position="52"/>
    </location>
</feature>
<dbReference type="Pfam" id="PF00249">
    <property type="entry name" value="Myb_DNA-binding"/>
    <property type="match status" value="1"/>
</dbReference>
<dbReference type="CDD" id="cd11660">
    <property type="entry name" value="SANT_TRF"/>
    <property type="match status" value="1"/>
</dbReference>
<reference evidence="4" key="1">
    <citation type="submission" date="2022-04" db="EMBL/GenBank/DDBJ databases">
        <title>A functionally conserved STORR gene fusion in Papaver species that diverged 16.8 million years ago.</title>
        <authorList>
            <person name="Catania T."/>
        </authorList>
    </citation>
    <scope>NUCLEOTIDE SEQUENCE</scope>
    <source>
        <strain evidence="4">S-188037</strain>
    </source>
</reference>
<dbReference type="SMART" id="SM00717">
    <property type="entry name" value="SANT"/>
    <property type="match status" value="1"/>
</dbReference>
<sequence>MLLWFVSVEEEEEEKSKQWHSSPSQPKLRFNSRSYGSSKRMASSDNNTQRGRKGFISEEDIASVLTRYSAPIILALLKEVAQYPDVKIDWNVLVKKTTTGITSAWEYQKLWRHLAYCDKLPETVEEKLEEQPLEDDDSDLEYELEALRPVNDEASLEAAACVKVLLASGLQDDVGGGSATVEAPLTINIPTWQDYKSPLDNPLLCSLKGINITVPVSVQKQSSTAVTTTAVRTAEEGLDATVSNAGGQAGKGKRKHWTAEEDNELIAAVKKFGKRNWANILKEDIFKGDRTASQLSQRWGIIRKRLKLEAGGGELIVRQRATNRAVSSALNMPIINSLLAAYAASVVPNPMVQEAAVAAGARIATPLTAKSLRKAARSKKSSMPGVHYICTGLPSASPTTYSTLVPSVSPPAPTLAVESQVPSASVLASASTSCGTVAAGKKTNRATSAGVGNTLEEENAQNSQKEVVT</sequence>
<keyword evidence="5" id="KW-1185">Reference proteome</keyword>
<dbReference type="PANTHER" id="PTHR47206:SF1">
    <property type="entry name" value="HOMEODOMAIN-LIKE SUPERFAMILY PROTEIN"/>
    <property type="match status" value="1"/>
</dbReference>
<organism evidence="4 5">
    <name type="scientific">Papaver atlanticum</name>
    <dbReference type="NCBI Taxonomy" id="357466"/>
    <lineage>
        <taxon>Eukaryota</taxon>
        <taxon>Viridiplantae</taxon>
        <taxon>Streptophyta</taxon>
        <taxon>Embryophyta</taxon>
        <taxon>Tracheophyta</taxon>
        <taxon>Spermatophyta</taxon>
        <taxon>Magnoliopsida</taxon>
        <taxon>Ranunculales</taxon>
        <taxon>Papaveraceae</taxon>
        <taxon>Papaveroideae</taxon>
        <taxon>Papaver</taxon>
    </lineage>
</organism>
<comment type="caution">
    <text evidence="4">The sequence shown here is derived from an EMBL/GenBank/DDBJ whole genome shotgun (WGS) entry which is preliminary data.</text>
</comment>
<dbReference type="EMBL" id="JAJJMB010017535">
    <property type="protein sequence ID" value="KAI3837820.1"/>
    <property type="molecule type" value="Genomic_DNA"/>
</dbReference>
<dbReference type="InterPro" id="IPR017930">
    <property type="entry name" value="Myb_dom"/>
</dbReference>
<dbReference type="PROSITE" id="PS51294">
    <property type="entry name" value="HTH_MYB"/>
    <property type="match status" value="1"/>
</dbReference>
<dbReference type="PANTHER" id="PTHR47206">
    <property type="entry name" value="HOMEODOMAIN-LIKE SUPERFAMILY PROTEIN"/>
    <property type="match status" value="1"/>
</dbReference>
<evidence type="ECO:0000259" key="2">
    <source>
        <dbReference type="PROSITE" id="PS50090"/>
    </source>
</evidence>
<accession>A0AAD4RWY6</accession>
<evidence type="ECO:0000313" key="4">
    <source>
        <dbReference type="EMBL" id="KAI3837820.1"/>
    </source>
</evidence>
<evidence type="ECO:0000256" key="1">
    <source>
        <dbReference type="SAM" id="MobiDB-lite"/>
    </source>
</evidence>
<dbReference type="AlphaFoldDB" id="A0AAD4RWY6"/>
<feature type="domain" description="HTH myb-type" evidence="3">
    <location>
        <begin position="253"/>
        <end position="307"/>
    </location>
</feature>
<feature type="compositionally biased region" description="Polar residues" evidence="1">
    <location>
        <begin position="460"/>
        <end position="469"/>
    </location>
</feature>
<dbReference type="PROSITE" id="PS50090">
    <property type="entry name" value="MYB_LIKE"/>
    <property type="match status" value="1"/>
</dbReference>
<proteinExistence type="predicted"/>